<proteinExistence type="predicted"/>
<protein>
    <submittedName>
        <fullName evidence="1">Uncharacterized protein</fullName>
    </submittedName>
</protein>
<dbReference type="VEuPathDB" id="FungiDB:A1O9_00431"/>
<comment type="caution">
    <text evidence="1">The sequence shown here is derived from an EMBL/GenBank/DDBJ whole genome shotgun (WGS) entry which is preliminary data.</text>
</comment>
<sequence length="110" mass="12257">MDQVQAPPQRERFHCPSCEKSFTWHRDPLPARFAPNALSEGEIDHHEDEALSNKTSTAMFSEHISFGARNVVRRQFQKAKAKAGRGPRACLASSSGRDATRKVLVPVVKS</sequence>
<organism evidence="1 2">
    <name type="scientific">Exophiala aquamarina CBS 119918</name>
    <dbReference type="NCBI Taxonomy" id="1182545"/>
    <lineage>
        <taxon>Eukaryota</taxon>
        <taxon>Fungi</taxon>
        <taxon>Dikarya</taxon>
        <taxon>Ascomycota</taxon>
        <taxon>Pezizomycotina</taxon>
        <taxon>Eurotiomycetes</taxon>
        <taxon>Chaetothyriomycetidae</taxon>
        <taxon>Chaetothyriales</taxon>
        <taxon>Herpotrichiellaceae</taxon>
        <taxon>Exophiala</taxon>
    </lineage>
</organism>
<accession>A0A072PQS2</accession>
<evidence type="ECO:0000313" key="2">
    <source>
        <dbReference type="Proteomes" id="UP000027920"/>
    </source>
</evidence>
<gene>
    <name evidence="1" type="ORF">A1O9_00431</name>
</gene>
<evidence type="ECO:0000313" key="1">
    <source>
        <dbReference type="EMBL" id="KEF62459.1"/>
    </source>
</evidence>
<reference evidence="1 2" key="1">
    <citation type="submission" date="2013-03" db="EMBL/GenBank/DDBJ databases">
        <title>The Genome Sequence of Exophiala aquamarina CBS 119918.</title>
        <authorList>
            <consortium name="The Broad Institute Genomics Platform"/>
            <person name="Cuomo C."/>
            <person name="de Hoog S."/>
            <person name="Gorbushina A."/>
            <person name="Walker B."/>
            <person name="Young S.K."/>
            <person name="Zeng Q."/>
            <person name="Gargeya S."/>
            <person name="Fitzgerald M."/>
            <person name="Haas B."/>
            <person name="Abouelleil A."/>
            <person name="Allen A.W."/>
            <person name="Alvarado L."/>
            <person name="Arachchi H.M."/>
            <person name="Berlin A.M."/>
            <person name="Chapman S.B."/>
            <person name="Gainer-Dewar J."/>
            <person name="Goldberg J."/>
            <person name="Griggs A."/>
            <person name="Gujja S."/>
            <person name="Hansen M."/>
            <person name="Howarth C."/>
            <person name="Imamovic A."/>
            <person name="Ireland A."/>
            <person name="Larimer J."/>
            <person name="McCowan C."/>
            <person name="Murphy C."/>
            <person name="Pearson M."/>
            <person name="Poon T.W."/>
            <person name="Priest M."/>
            <person name="Roberts A."/>
            <person name="Saif S."/>
            <person name="Shea T."/>
            <person name="Sisk P."/>
            <person name="Sykes S."/>
            <person name="Wortman J."/>
            <person name="Nusbaum C."/>
            <person name="Birren B."/>
        </authorList>
    </citation>
    <scope>NUCLEOTIDE SEQUENCE [LARGE SCALE GENOMIC DNA]</scope>
    <source>
        <strain evidence="1 2">CBS 119918</strain>
    </source>
</reference>
<dbReference type="HOGENOM" id="CLU_2171056_0_0_1"/>
<dbReference type="AlphaFoldDB" id="A0A072PQS2"/>
<dbReference type="Proteomes" id="UP000027920">
    <property type="component" value="Unassembled WGS sequence"/>
</dbReference>
<name>A0A072PQS2_9EURO</name>
<dbReference type="RefSeq" id="XP_013265049.1">
    <property type="nucleotide sequence ID" value="XM_013409595.1"/>
</dbReference>
<dbReference type="GeneID" id="25275383"/>
<keyword evidence="2" id="KW-1185">Reference proteome</keyword>
<dbReference type="EMBL" id="AMGV01000001">
    <property type="protein sequence ID" value="KEF62459.1"/>
    <property type="molecule type" value="Genomic_DNA"/>
</dbReference>